<organismHost>
    <name type="scientific">Siniperca chuatsi</name>
    <name type="common">Mandarin fish</name>
    <dbReference type="NCBI Taxonomy" id="119488"/>
</organismHost>
<dbReference type="KEGG" id="vg:935312"/>
<organismHost>
    <name type="scientific">Synchiropus splendidus</name>
    <name type="common">Mandarinfish</name>
    <name type="synonym">Callionymus splendidus</name>
    <dbReference type="NCBI Taxonomy" id="270530"/>
</organismHost>
<evidence type="ECO:0000313" key="2">
    <source>
        <dbReference type="Proteomes" id="UP000008773"/>
    </source>
</evidence>
<accession>Q8QUQ0</accession>
<evidence type="ECO:0000313" key="1">
    <source>
        <dbReference type="EMBL" id="AAL98784.1"/>
    </source>
</evidence>
<reference evidence="1 2" key="1">
    <citation type="journal article" date="2001" name="Virology">
        <title>Complete genome analysis of the mandarin fish infectious spleen and kidney necrosis iridovirus.</title>
        <authorList>
            <person name="He J.G."/>
            <person name="Deng M."/>
            <person name="Weng S.P."/>
            <person name="Li Z."/>
            <person name="Zhou S.Y."/>
            <person name="Long Q.X."/>
            <person name="Wang X.Z."/>
            <person name="Chan S.M."/>
        </authorList>
    </citation>
    <scope>NUCLEOTIDE SEQUENCE [LARGE SCALE GENOMIC DNA]</scope>
    <source>
        <strain evidence="2">Isolate Mandarin fish/China/Nanhai/1998</strain>
    </source>
</reference>
<name>Q8QUQ0_ISKNN</name>
<protein>
    <submittedName>
        <fullName evidence="1">ORF060L</fullName>
    </submittedName>
</protein>
<organism evidence="1 2">
    <name type="scientific">Infectious spleen and kidney necrosis virus (isolate Mandarin fish/China/Nanhai/1998)</name>
    <name type="common">ISKNV</name>
    <dbReference type="NCBI Taxonomy" id="654923"/>
    <lineage>
        <taxon>Viruses</taxon>
        <taxon>Varidnaviria</taxon>
        <taxon>Bamfordvirae</taxon>
        <taxon>Nucleocytoviricota</taxon>
        <taxon>Megaviricetes</taxon>
        <taxon>Pimascovirales</taxon>
        <taxon>Pimascovirales incertae sedis</taxon>
        <taxon>Iridoviridae</taxon>
        <taxon>Alphairidovirinae</taxon>
        <taxon>Megalocytivirus</taxon>
        <taxon>Megalocytivirus pagrus1</taxon>
        <taxon>Infectious spleen and kidney necrosis virus</taxon>
    </lineage>
</organism>
<dbReference type="Proteomes" id="UP000008773">
    <property type="component" value="Segment"/>
</dbReference>
<dbReference type="EMBL" id="AF371960">
    <property type="protein sequence ID" value="AAL98784.1"/>
    <property type="molecule type" value="Genomic_DNA"/>
</dbReference>
<keyword evidence="2" id="KW-1185">Reference proteome</keyword>
<dbReference type="RefSeq" id="NP_612282.1">
    <property type="nucleotide sequence ID" value="NC_003494.1"/>
</dbReference>
<dbReference type="GeneID" id="935312"/>
<proteinExistence type="predicted"/>
<sequence length="54" mass="5960">MYSTAVTTAQQQCVRTLPVPLVACAPNTITASETISSHLHRTRIIRMTRMITST</sequence>